<evidence type="ECO:0000256" key="2">
    <source>
        <dbReference type="ARBA" id="ARBA00022491"/>
    </source>
</evidence>
<feature type="compositionally biased region" description="Basic and acidic residues" evidence="11">
    <location>
        <begin position="236"/>
        <end position="248"/>
    </location>
</feature>
<dbReference type="InterPro" id="IPR050998">
    <property type="entry name" value="FOXP"/>
</dbReference>
<dbReference type="AlphaFoldDB" id="A0A8J6DJM4"/>
<feature type="compositionally biased region" description="Low complexity" evidence="11">
    <location>
        <begin position="354"/>
        <end position="368"/>
    </location>
</feature>
<dbReference type="Pfam" id="PF16159">
    <property type="entry name" value="FOXP-CC"/>
    <property type="match status" value="1"/>
</dbReference>
<feature type="compositionally biased region" description="Polar residues" evidence="11">
    <location>
        <begin position="576"/>
        <end position="588"/>
    </location>
</feature>
<comment type="subcellular location">
    <subcellularLocation>
        <location evidence="1 10">Nucleus</location>
    </subcellularLocation>
</comment>
<dbReference type="GO" id="GO:0005634">
    <property type="term" value="C:nucleus"/>
    <property type="evidence" value="ECO:0007669"/>
    <property type="project" value="UniProtKB-SubCell"/>
</dbReference>
<dbReference type="InterPro" id="IPR032354">
    <property type="entry name" value="FOXP-CC"/>
</dbReference>
<feature type="compositionally biased region" description="Acidic residues" evidence="11">
    <location>
        <begin position="632"/>
        <end position="642"/>
    </location>
</feature>
<dbReference type="GO" id="GO:0008270">
    <property type="term" value="F:zinc ion binding"/>
    <property type="evidence" value="ECO:0007669"/>
    <property type="project" value="UniProtKB-KW"/>
</dbReference>
<dbReference type="GO" id="GO:0001227">
    <property type="term" value="F:DNA-binding transcription repressor activity, RNA polymerase II-specific"/>
    <property type="evidence" value="ECO:0007669"/>
    <property type="project" value="TreeGrafter"/>
</dbReference>
<feature type="DNA-binding region" description="Fork-head" evidence="10">
    <location>
        <begin position="414"/>
        <end position="500"/>
    </location>
</feature>
<accession>A0A8J6DJM4</accession>
<dbReference type="InterPro" id="IPR001766">
    <property type="entry name" value="Fork_head_dom"/>
</dbReference>
<dbReference type="OrthoDB" id="5830876at2759"/>
<feature type="region of interest" description="Disordered" evidence="11">
    <location>
        <begin position="576"/>
        <end position="642"/>
    </location>
</feature>
<organism evidence="13 14">
    <name type="scientific">Galemys pyrenaicus</name>
    <name type="common">Iberian desman</name>
    <name type="synonym">Pyrenean desman</name>
    <dbReference type="NCBI Taxonomy" id="202257"/>
    <lineage>
        <taxon>Eukaryota</taxon>
        <taxon>Metazoa</taxon>
        <taxon>Chordata</taxon>
        <taxon>Craniata</taxon>
        <taxon>Vertebrata</taxon>
        <taxon>Euteleostomi</taxon>
        <taxon>Mammalia</taxon>
        <taxon>Eutheria</taxon>
        <taxon>Laurasiatheria</taxon>
        <taxon>Eulipotyphla</taxon>
        <taxon>Talpidae</taxon>
        <taxon>Galemys</taxon>
    </lineage>
</organism>
<keyword evidence="9 10" id="KW-0539">Nucleus</keyword>
<gene>
    <name evidence="13" type="ORF">J0S82_002647</name>
</gene>
<keyword evidence="3" id="KW-0479">Metal-binding</keyword>
<keyword evidence="8" id="KW-0804">Transcription</keyword>
<evidence type="ECO:0000313" key="14">
    <source>
        <dbReference type="Proteomes" id="UP000700334"/>
    </source>
</evidence>
<dbReference type="PROSITE" id="PS50039">
    <property type="entry name" value="FORK_HEAD_3"/>
    <property type="match status" value="1"/>
</dbReference>
<dbReference type="Pfam" id="PF00250">
    <property type="entry name" value="Forkhead"/>
    <property type="match status" value="1"/>
</dbReference>
<dbReference type="FunFam" id="1.20.5.340:FF:000005">
    <property type="entry name" value="Forkhead box P1, isoform CRA_f"/>
    <property type="match status" value="1"/>
</dbReference>
<dbReference type="EMBL" id="JAGFMF010011868">
    <property type="protein sequence ID" value="KAG8510591.1"/>
    <property type="molecule type" value="Genomic_DNA"/>
</dbReference>
<evidence type="ECO:0000256" key="5">
    <source>
        <dbReference type="ARBA" id="ARBA00022833"/>
    </source>
</evidence>
<feature type="region of interest" description="Disordered" evidence="11">
    <location>
        <begin position="220"/>
        <end position="248"/>
    </location>
</feature>
<evidence type="ECO:0000256" key="8">
    <source>
        <dbReference type="ARBA" id="ARBA00023163"/>
    </source>
</evidence>
<name>A0A8J6DJM4_GALPY</name>
<dbReference type="PANTHER" id="PTHR45796:SF3">
    <property type="entry name" value="FORKHEAD BOX PROTEIN P1"/>
    <property type="match status" value="1"/>
</dbReference>
<dbReference type="InterPro" id="IPR036388">
    <property type="entry name" value="WH-like_DNA-bd_sf"/>
</dbReference>
<feature type="compositionally biased region" description="Polar residues" evidence="11">
    <location>
        <begin position="369"/>
        <end position="380"/>
    </location>
</feature>
<dbReference type="SMART" id="SM00339">
    <property type="entry name" value="FH"/>
    <property type="match status" value="1"/>
</dbReference>
<proteinExistence type="predicted"/>
<comment type="caution">
    <text evidence="13">The sequence shown here is derived from an EMBL/GenBank/DDBJ whole genome shotgun (WGS) entry which is preliminary data.</text>
</comment>
<keyword evidence="4" id="KW-0863">Zinc-finger</keyword>
<evidence type="ECO:0000256" key="7">
    <source>
        <dbReference type="ARBA" id="ARBA00023125"/>
    </source>
</evidence>
<evidence type="ECO:0000313" key="13">
    <source>
        <dbReference type="EMBL" id="KAG8510591.1"/>
    </source>
</evidence>
<evidence type="ECO:0000256" key="9">
    <source>
        <dbReference type="ARBA" id="ARBA00023242"/>
    </source>
</evidence>
<keyword evidence="7 10" id="KW-0238">DNA-binding</keyword>
<feature type="compositionally biased region" description="Polar residues" evidence="11">
    <location>
        <begin position="220"/>
        <end position="233"/>
    </location>
</feature>
<evidence type="ECO:0000256" key="3">
    <source>
        <dbReference type="ARBA" id="ARBA00022723"/>
    </source>
</evidence>
<evidence type="ECO:0000256" key="4">
    <source>
        <dbReference type="ARBA" id="ARBA00022771"/>
    </source>
</evidence>
<feature type="domain" description="Fork-head" evidence="12">
    <location>
        <begin position="414"/>
        <end position="500"/>
    </location>
</feature>
<evidence type="ECO:0000256" key="10">
    <source>
        <dbReference type="PROSITE-ProRule" id="PRU00089"/>
    </source>
</evidence>
<evidence type="ECO:0000256" key="6">
    <source>
        <dbReference type="ARBA" id="ARBA00023015"/>
    </source>
</evidence>
<dbReference type="SUPFAM" id="SSF46785">
    <property type="entry name" value="Winged helix' DNA-binding domain"/>
    <property type="match status" value="1"/>
</dbReference>
<reference evidence="13" key="1">
    <citation type="journal article" date="2021" name="Evol. Appl.">
        <title>The genome of the Pyrenean desman and the effects of bottlenecks and inbreeding on the genomic landscape of an endangered species.</title>
        <authorList>
            <person name="Escoda L."/>
            <person name="Castresana J."/>
        </authorList>
    </citation>
    <scope>NUCLEOTIDE SEQUENCE</scope>
    <source>
        <strain evidence="13">IBE-C5619</strain>
    </source>
</reference>
<keyword evidence="14" id="KW-1185">Reference proteome</keyword>
<dbReference type="GO" id="GO:0000978">
    <property type="term" value="F:RNA polymerase II cis-regulatory region sequence-specific DNA binding"/>
    <property type="evidence" value="ECO:0007669"/>
    <property type="project" value="TreeGrafter"/>
</dbReference>
<feature type="compositionally biased region" description="Polar residues" evidence="11">
    <location>
        <begin position="340"/>
        <end position="353"/>
    </location>
</feature>
<dbReference type="Proteomes" id="UP000700334">
    <property type="component" value="Unassembled WGS sequence"/>
</dbReference>
<evidence type="ECO:0000256" key="1">
    <source>
        <dbReference type="ARBA" id="ARBA00004123"/>
    </source>
</evidence>
<evidence type="ECO:0000259" key="12">
    <source>
        <dbReference type="PROSITE" id="PS50039"/>
    </source>
</evidence>
<dbReference type="Gene3D" id="1.20.5.340">
    <property type="match status" value="1"/>
</dbReference>
<protein>
    <submittedName>
        <fullName evidence="13">Forkhead box protein P1</fullName>
    </submittedName>
</protein>
<dbReference type="Gene3D" id="1.10.10.10">
    <property type="entry name" value="Winged helix-like DNA-binding domain superfamily/Winged helix DNA-binding domain"/>
    <property type="match status" value="1"/>
</dbReference>
<feature type="region of interest" description="Disordered" evidence="11">
    <location>
        <begin position="340"/>
        <end position="381"/>
    </location>
</feature>
<keyword evidence="6" id="KW-0805">Transcription regulation</keyword>
<keyword evidence="2" id="KW-0678">Repressor</keyword>
<dbReference type="PRINTS" id="PR00053">
    <property type="entry name" value="FORKHEAD"/>
</dbReference>
<keyword evidence="5" id="KW-0862">Zinc</keyword>
<evidence type="ECO:0000256" key="11">
    <source>
        <dbReference type="SAM" id="MobiDB-lite"/>
    </source>
</evidence>
<sequence>MAGIREQQACTGSPAVAQAQLYCCCSCRLVCTWDQPHPSGISQQCIMRVAMMTPQVITPQQMQQILQQQVLSPQQLQVLLQQQQALMLQQQQLQEFYKKQQEQLQLQLLQQQHAGKQPKEQQQVATQQLAFQQQLLQMQQLQQQHLLSLQRQGLLTIQPGQPALPLQPLAQGMIPTELQQLWKEVTSAHTAEETTGNNHSSLDLTTTCVSSSAPSKTSLIMNPHASTNGQLSVHTPKRESLSHEEHPHSHPLYGHGVCKWPGCEAVCEDFQSFLKHLNSEHALDDRSTAQCRVQMQVVQQLELQLAKDKERLQAMMTHLHVKSTEPKAAPQPLNLVSSVTLSKSASEASPQSLPHTPTTPTAPITPVTQGPSVITTSSMHTVGPIRRRYSDKYNVPISSDIAQNQEFYKNAEVRPPFTYASLIRQAILESPEKQLTLNEIYNWFTRMFAYFRRNAATWKGAIRTNLSLHKCFIRVEDEFGSFWTVDDEEFKRGRHIQRGRPRKYCPDENFDELVAHNPSLIKNMQSSHAYCTPLNAALQASMAENSIPLYTTASMGNPTLGNLASVIREELNGTMEHTNSNESDSSPGRSPMQAVHPVHVKEEPLDPEEAEGPLSLVTTANHSPDFDHDRDYEDEPVNEDME</sequence>
<dbReference type="FunFam" id="1.10.10.10:FF:000010">
    <property type="entry name" value="Forkhead box P2 isoform B"/>
    <property type="match status" value="1"/>
</dbReference>
<dbReference type="PANTHER" id="PTHR45796">
    <property type="entry name" value="FORKHEAD BOX P, ISOFORM C"/>
    <property type="match status" value="1"/>
</dbReference>
<dbReference type="InterPro" id="IPR036390">
    <property type="entry name" value="WH_DNA-bd_sf"/>
</dbReference>